<protein>
    <submittedName>
        <fullName evidence="4">GH25 family lysozyme M1 (1,4-beta-N-acetylmuramidase)</fullName>
    </submittedName>
</protein>
<dbReference type="InterPro" id="IPR002053">
    <property type="entry name" value="Glyco_hydro_25"/>
</dbReference>
<dbReference type="GO" id="GO:0016052">
    <property type="term" value="P:carbohydrate catabolic process"/>
    <property type="evidence" value="ECO:0007669"/>
    <property type="project" value="TreeGrafter"/>
</dbReference>
<evidence type="ECO:0000313" key="4">
    <source>
        <dbReference type="EMBL" id="MBE1605894.1"/>
    </source>
</evidence>
<dbReference type="GO" id="GO:0009253">
    <property type="term" value="P:peptidoglycan catabolic process"/>
    <property type="evidence" value="ECO:0007669"/>
    <property type="project" value="InterPro"/>
</dbReference>
<sequence>MTIIRGVDVSAYQTITSWSRLERAVGFVVVKATEGQSYTSRTWRRYFADARQVGLLAGSYHFAHPDQDARAQAAHYVSELRAAGWRSGRELPPVLDLEQSGGLGRSALTAWALTFMREVDRRLELTGAMRCGLYVNSDYLNNRTHGSELLAGRWLWLARWPSPRGPWPDADDDMPAGASIWQWTDRTTVSGVSGHLDGDVATLATLRRLAPTYYDMTPTEDDLPTANEIADAVWAHSLTSLAGNRATAETYLAHIRSDAWYAPKAYEQAVANAAHIGALRATIDTLANALAAGAENVDVEALARAVREASEAGARAALADSVSVDINVDEESS</sequence>
<dbReference type="AlphaFoldDB" id="A0A927MTI5"/>
<keyword evidence="2" id="KW-0378">Hydrolase</keyword>
<dbReference type="GO" id="GO:0016998">
    <property type="term" value="P:cell wall macromolecule catabolic process"/>
    <property type="evidence" value="ECO:0007669"/>
    <property type="project" value="InterPro"/>
</dbReference>
<keyword evidence="3" id="KW-0326">Glycosidase</keyword>
<evidence type="ECO:0000313" key="5">
    <source>
        <dbReference type="Proteomes" id="UP000638648"/>
    </source>
</evidence>
<evidence type="ECO:0000256" key="3">
    <source>
        <dbReference type="ARBA" id="ARBA00023295"/>
    </source>
</evidence>
<dbReference type="PANTHER" id="PTHR34135:SF2">
    <property type="entry name" value="LYSOZYME"/>
    <property type="match status" value="1"/>
</dbReference>
<dbReference type="PANTHER" id="PTHR34135">
    <property type="entry name" value="LYSOZYME"/>
    <property type="match status" value="1"/>
</dbReference>
<evidence type="ECO:0000256" key="2">
    <source>
        <dbReference type="ARBA" id="ARBA00022801"/>
    </source>
</evidence>
<organism evidence="4 5">
    <name type="scientific">Actinopolymorpha pittospori</name>
    <dbReference type="NCBI Taxonomy" id="648752"/>
    <lineage>
        <taxon>Bacteria</taxon>
        <taxon>Bacillati</taxon>
        <taxon>Actinomycetota</taxon>
        <taxon>Actinomycetes</taxon>
        <taxon>Propionibacteriales</taxon>
        <taxon>Actinopolymorphaceae</taxon>
        <taxon>Actinopolymorpha</taxon>
    </lineage>
</organism>
<keyword evidence="5" id="KW-1185">Reference proteome</keyword>
<dbReference type="Pfam" id="PF01183">
    <property type="entry name" value="Glyco_hydro_25"/>
    <property type="match status" value="1"/>
</dbReference>
<dbReference type="GO" id="GO:0003796">
    <property type="term" value="F:lysozyme activity"/>
    <property type="evidence" value="ECO:0007669"/>
    <property type="project" value="InterPro"/>
</dbReference>
<name>A0A927MTI5_9ACTN</name>
<accession>A0A927MTI5</accession>
<dbReference type="CDD" id="cd00599">
    <property type="entry name" value="GH25_muramidase"/>
    <property type="match status" value="1"/>
</dbReference>
<dbReference type="SUPFAM" id="SSF51445">
    <property type="entry name" value="(Trans)glycosidases"/>
    <property type="match status" value="1"/>
</dbReference>
<dbReference type="Proteomes" id="UP000638648">
    <property type="component" value="Unassembled WGS sequence"/>
</dbReference>
<dbReference type="Gene3D" id="3.20.20.80">
    <property type="entry name" value="Glycosidases"/>
    <property type="match status" value="1"/>
</dbReference>
<dbReference type="PROSITE" id="PS51904">
    <property type="entry name" value="GLYCOSYL_HYDROL_F25_2"/>
    <property type="match status" value="1"/>
</dbReference>
<proteinExistence type="inferred from homology"/>
<dbReference type="EMBL" id="JADBEM010000001">
    <property type="protein sequence ID" value="MBE1605894.1"/>
    <property type="molecule type" value="Genomic_DNA"/>
</dbReference>
<comment type="caution">
    <text evidence="4">The sequence shown here is derived from an EMBL/GenBank/DDBJ whole genome shotgun (WGS) entry which is preliminary data.</text>
</comment>
<dbReference type="InterPro" id="IPR018077">
    <property type="entry name" value="Glyco_hydro_fam25_subgr"/>
</dbReference>
<comment type="similarity">
    <text evidence="1">Belongs to the glycosyl hydrolase 25 family.</text>
</comment>
<dbReference type="InterPro" id="IPR017853">
    <property type="entry name" value="GH"/>
</dbReference>
<dbReference type="SMART" id="SM00641">
    <property type="entry name" value="Glyco_25"/>
    <property type="match status" value="1"/>
</dbReference>
<reference evidence="4" key="1">
    <citation type="submission" date="2020-10" db="EMBL/GenBank/DDBJ databases">
        <title>Sequencing the genomes of 1000 actinobacteria strains.</title>
        <authorList>
            <person name="Klenk H.-P."/>
        </authorList>
    </citation>
    <scope>NUCLEOTIDE SEQUENCE</scope>
    <source>
        <strain evidence="4">DSM 45354</strain>
    </source>
</reference>
<dbReference type="RefSeq" id="WP_192750112.1">
    <property type="nucleotide sequence ID" value="NZ_BAABJL010000035.1"/>
</dbReference>
<gene>
    <name evidence="4" type="ORF">HEB94_002742</name>
</gene>
<evidence type="ECO:0000256" key="1">
    <source>
        <dbReference type="ARBA" id="ARBA00010646"/>
    </source>
</evidence>